<sequence length="113" mass="13025">MASSNREGRFTGRVTLSNWGCHIQVLTYEFPDENRVELRHSMSHARGSCRCRYNPDPEQETKNDEVLRSHVYSLPFLNGTLMATTFASLKMMLAVDPRHILAWDGDKKEWIAP</sequence>
<evidence type="ECO:0000313" key="2">
    <source>
        <dbReference type="Proteomes" id="UP000286045"/>
    </source>
</evidence>
<name>A0A439DF58_9PEZI</name>
<evidence type="ECO:0000313" key="1">
    <source>
        <dbReference type="EMBL" id="RWA13043.1"/>
    </source>
</evidence>
<accession>A0A439DF58</accession>
<organism evidence="1 2">
    <name type="scientific">Xylaria grammica</name>
    <dbReference type="NCBI Taxonomy" id="363999"/>
    <lineage>
        <taxon>Eukaryota</taxon>
        <taxon>Fungi</taxon>
        <taxon>Dikarya</taxon>
        <taxon>Ascomycota</taxon>
        <taxon>Pezizomycotina</taxon>
        <taxon>Sordariomycetes</taxon>
        <taxon>Xylariomycetidae</taxon>
        <taxon>Xylariales</taxon>
        <taxon>Xylariaceae</taxon>
        <taxon>Xylaria</taxon>
    </lineage>
</organism>
<keyword evidence="2" id="KW-1185">Reference proteome</keyword>
<dbReference type="Proteomes" id="UP000286045">
    <property type="component" value="Unassembled WGS sequence"/>
</dbReference>
<gene>
    <name evidence="1" type="ORF">EKO27_g2070</name>
</gene>
<dbReference type="AlphaFoldDB" id="A0A439DF58"/>
<proteinExistence type="predicted"/>
<dbReference type="EMBL" id="RYZI01000036">
    <property type="protein sequence ID" value="RWA13043.1"/>
    <property type="molecule type" value="Genomic_DNA"/>
</dbReference>
<reference evidence="1 2" key="1">
    <citation type="submission" date="2018-12" db="EMBL/GenBank/DDBJ databases">
        <title>Draft genome sequence of Xylaria grammica IHI A82.</title>
        <authorList>
            <person name="Buettner E."/>
            <person name="Kellner H."/>
        </authorList>
    </citation>
    <scope>NUCLEOTIDE SEQUENCE [LARGE SCALE GENOMIC DNA]</scope>
    <source>
        <strain evidence="1 2">IHI A82</strain>
    </source>
</reference>
<protein>
    <submittedName>
        <fullName evidence="1">Uncharacterized protein</fullName>
    </submittedName>
</protein>
<comment type="caution">
    <text evidence="1">The sequence shown here is derived from an EMBL/GenBank/DDBJ whole genome shotgun (WGS) entry which is preliminary data.</text>
</comment>